<dbReference type="Gene3D" id="1.10.12.10">
    <property type="entry name" value="Lyase 2-enoyl-coa Hydratase, Chain A, domain 2"/>
    <property type="match status" value="1"/>
</dbReference>
<dbReference type="GO" id="GO:0003824">
    <property type="term" value="F:catalytic activity"/>
    <property type="evidence" value="ECO:0007669"/>
    <property type="project" value="InterPro"/>
</dbReference>
<dbReference type="CDD" id="cd06558">
    <property type="entry name" value="crotonase-like"/>
    <property type="match status" value="1"/>
</dbReference>
<dbReference type="InterPro" id="IPR001753">
    <property type="entry name" value="Enoyl-CoA_hydra/iso"/>
</dbReference>
<gene>
    <name evidence="2" type="ORF">SAMN05216559_3219</name>
</gene>
<dbReference type="PANTHER" id="PTHR43459:SF1">
    <property type="entry name" value="EG:BACN32G11.4 PROTEIN"/>
    <property type="match status" value="1"/>
</dbReference>
<dbReference type="SUPFAM" id="SSF52096">
    <property type="entry name" value="ClpP/crotonase"/>
    <property type="match status" value="1"/>
</dbReference>
<evidence type="ECO:0000313" key="3">
    <source>
        <dbReference type="Proteomes" id="UP000199062"/>
    </source>
</evidence>
<dbReference type="Proteomes" id="UP000199062">
    <property type="component" value="Unassembled WGS sequence"/>
</dbReference>
<name>A0A1I6LVI6_9EURY</name>
<reference evidence="2 3" key="1">
    <citation type="submission" date="2016-10" db="EMBL/GenBank/DDBJ databases">
        <authorList>
            <person name="de Groot N.N."/>
        </authorList>
    </citation>
    <scope>NUCLEOTIDE SEQUENCE [LARGE SCALE GENOMIC DNA]</scope>
    <source>
        <strain evidence="2 3">CGMCC 1.10457</strain>
    </source>
</reference>
<proteinExistence type="inferred from homology"/>
<dbReference type="PANTHER" id="PTHR43459">
    <property type="entry name" value="ENOYL-COA HYDRATASE"/>
    <property type="match status" value="1"/>
</dbReference>
<dbReference type="Gene3D" id="3.90.226.10">
    <property type="entry name" value="2-enoyl-CoA Hydratase, Chain A, domain 1"/>
    <property type="match status" value="1"/>
</dbReference>
<dbReference type="Pfam" id="PF00378">
    <property type="entry name" value="ECH_1"/>
    <property type="match status" value="1"/>
</dbReference>
<evidence type="ECO:0000256" key="1">
    <source>
        <dbReference type="RuleBase" id="RU003707"/>
    </source>
</evidence>
<dbReference type="InterPro" id="IPR018376">
    <property type="entry name" value="Enoyl-CoA_hyd/isom_CS"/>
</dbReference>
<protein>
    <submittedName>
        <fullName evidence="2">Enoyl-CoA hydratase</fullName>
    </submittedName>
</protein>
<dbReference type="EMBL" id="FOZK01000003">
    <property type="protein sequence ID" value="SFS07434.1"/>
    <property type="molecule type" value="Genomic_DNA"/>
</dbReference>
<dbReference type="PROSITE" id="PS00166">
    <property type="entry name" value="ENOYL_COA_HYDRATASE"/>
    <property type="match status" value="1"/>
</dbReference>
<comment type="similarity">
    <text evidence="1">Belongs to the enoyl-CoA hydratase/isomerase family.</text>
</comment>
<dbReference type="OrthoDB" id="27846at2157"/>
<keyword evidence="3" id="KW-1185">Reference proteome</keyword>
<evidence type="ECO:0000313" key="2">
    <source>
        <dbReference type="EMBL" id="SFS07434.1"/>
    </source>
</evidence>
<dbReference type="AlphaFoldDB" id="A0A1I6LVI6"/>
<dbReference type="RefSeq" id="WP_089817551.1">
    <property type="nucleotide sequence ID" value="NZ_FOZK01000003.1"/>
</dbReference>
<sequence>MASDLVVLDVSDGVARVTLNRPDARNAISAALADEIVAAFDTIADSDARCVVLEGAGPSFCAGGDVQAMLDGIEGDVPAAQRVDLVIRSVNRAVGRVYECSLPTVAKIDGPAFGAGAGLAIACDVQLASPAAKISFGFRRVGLALDSGVSFLLPRLVGLNTAKELVFTGELVSADRARELGIFTRVFESDSFEEGVANLVETIATGPTVALTASKRLLNQRPDSFESASGSEAMAQGVAFGTRDHAEGAAAFVEGRSPQFEGR</sequence>
<dbReference type="InterPro" id="IPR014748">
    <property type="entry name" value="Enoyl-CoA_hydra_C"/>
</dbReference>
<dbReference type="InterPro" id="IPR029045">
    <property type="entry name" value="ClpP/crotonase-like_dom_sf"/>
</dbReference>
<dbReference type="STRING" id="767519.SAMN05216559_3219"/>
<accession>A0A1I6LVI6</accession>
<organism evidence="2 3">
    <name type="scientific">Halomicrobium zhouii</name>
    <dbReference type="NCBI Taxonomy" id="767519"/>
    <lineage>
        <taxon>Archaea</taxon>
        <taxon>Methanobacteriati</taxon>
        <taxon>Methanobacteriota</taxon>
        <taxon>Stenosarchaea group</taxon>
        <taxon>Halobacteria</taxon>
        <taxon>Halobacteriales</taxon>
        <taxon>Haloarculaceae</taxon>
        <taxon>Halomicrobium</taxon>
    </lineage>
</organism>